<dbReference type="AlphaFoldDB" id="A0AAV8UGD2"/>
<accession>A0AAV8UGD2</accession>
<reference evidence="2 3" key="1">
    <citation type="journal article" date="2023" name="Nat. Commun.">
        <title>Origin of minicircular mitochondrial genomes in red algae.</title>
        <authorList>
            <person name="Lee Y."/>
            <person name="Cho C.H."/>
            <person name="Lee Y.M."/>
            <person name="Park S.I."/>
            <person name="Yang J.H."/>
            <person name="West J.A."/>
            <person name="Bhattacharya D."/>
            <person name="Yoon H.S."/>
        </authorList>
    </citation>
    <scope>NUCLEOTIDE SEQUENCE [LARGE SCALE GENOMIC DNA]</scope>
    <source>
        <strain evidence="2 3">CCMP1338</strain>
        <tissue evidence="2">Whole cell</tissue>
    </source>
</reference>
<evidence type="ECO:0000313" key="3">
    <source>
        <dbReference type="Proteomes" id="UP001157974"/>
    </source>
</evidence>
<name>A0AAV8UGD2_9RHOD</name>
<keyword evidence="1" id="KW-0732">Signal</keyword>
<dbReference type="EMBL" id="JAMWBK010000011">
    <property type="protein sequence ID" value="KAJ8901529.1"/>
    <property type="molecule type" value="Genomic_DNA"/>
</dbReference>
<protein>
    <recommendedName>
        <fullName evidence="4">EGF-like domain-containing protein</fullName>
    </recommendedName>
</protein>
<evidence type="ECO:0000256" key="1">
    <source>
        <dbReference type="SAM" id="SignalP"/>
    </source>
</evidence>
<proteinExistence type="predicted"/>
<organism evidence="2 3">
    <name type="scientific">Rhodosorus marinus</name>
    <dbReference type="NCBI Taxonomy" id="101924"/>
    <lineage>
        <taxon>Eukaryota</taxon>
        <taxon>Rhodophyta</taxon>
        <taxon>Stylonematophyceae</taxon>
        <taxon>Stylonematales</taxon>
        <taxon>Stylonemataceae</taxon>
        <taxon>Rhodosorus</taxon>
    </lineage>
</organism>
<gene>
    <name evidence="2" type="ORF">NDN08_007373</name>
</gene>
<dbReference type="Proteomes" id="UP001157974">
    <property type="component" value="Unassembled WGS sequence"/>
</dbReference>
<evidence type="ECO:0008006" key="4">
    <source>
        <dbReference type="Google" id="ProtNLM"/>
    </source>
</evidence>
<feature type="chain" id="PRO_5043350475" description="EGF-like domain-containing protein" evidence="1">
    <location>
        <begin position="24"/>
        <end position="960"/>
    </location>
</feature>
<feature type="signal peptide" evidence="1">
    <location>
        <begin position="1"/>
        <end position="23"/>
    </location>
</feature>
<sequence length="960" mass="101475">MVARGWIFALFVVAFIEATGSLAQSVVPGASGECGAMLNELPSVSISGGRNKFCRKLKRSGVTYGRFCVKYTKNAPAGIEISFDATLNEFELKRLEAGVLLKGMDIPQLTQEAYPFVSKVKRVKKAKLFIPASDLNFQGNCCSEDLQLLVRAGVAPEGGTGLIYSYAPAGLDDTKTCFKRQGQQPRICMISLTCGSLPCLPPDLPLPAAVKTCKSYTCTLVDEDTPSGVQQSASCTSSSTDLGSPCALFGLRGTLVGTSIDESSESDCRCDVGDVTAIKCVISDCDPAEFDCSTEFSPGDQCFRKGTAHFVEDGLCECVSTDSDTSCTIEIFTSAFSTLQTTTVVGAPCSHFYKYAGIAYRSPFRCGCAGIPCVYQVPGQLTLQHGVSGEKCAIRYGDDLSMGTPSFPGLTLEVSSQILAPDRQREGFCQCEPELYEGRSCFYDTCDVDDPSDCRRTGAWRTGSLCDTSGLDGVLVNDPNSEDCLCRLSRCPCTEDFCEQDARPLDTCGDENGLPGFLLLDGGNECYCAAECEFDGTKGFSGRPCTSSSGDSGVLVVEAGSSTCFCQDFPCPKDTTCYLAASDKCVDVGERCNLYPLDSNGSNSNAAPVFSRGDDGMCVCGPPPKIPCDHLYGGEAFIGESCRSDGVSGTIQDLDGTCLCITQCEEFGCVGDNCVFEGSPTTTYCTNEKPSWAIVDATEGKCVCYNTCVYQECLDSGSSLCGSIPTQPTIVAVGVACTNLNGNAGTLVETESGVCVCEVIDECSLRYESRLELENGTSVGFTFDAPKNTGDLCYSTRPGTVELDPNGDGDDCFCKLDETSTCTIYTCTGLECTTKTATVGDPCRLNGVPGSTVPVPGTLACRCDIECSYPTCTDSGEACQVTSAVTHPLEECTGCEEGVVLLDLETGGCACGDFCGQDGDCFDETVALCIPLGAFQCPPGEIPRRDGNLCSCEDPASRSS</sequence>
<keyword evidence="3" id="KW-1185">Reference proteome</keyword>
<comment type="caution">
    <text evidence="2">The sequence shown here is derived from an EMBL/GenBank/DDBJ whole genome shotgun (WGS) entry which is preliminary data.</text>
</comment>
<evidence type="ECO:0000313" key="2">
    <source>
        <dbReference type="EMBL" id="KAJ8901529.1"/>
    </source>
</evidence>